<evidence type="ECO:0000313" key="1">
    <source>
        <dbReference type="EMBL" id="NNV22352.1"/>
    </source>
</evidence>
<evidence type="ECO:0000313" key="4">
    <source>
        <dbReference type="Proteomes" id="UP000526233"/>
    </source>
</evidence>
<dbReference type="Proteomes" id="UP000526233">
    <property type="component" value="Unassembled WGS sequence"/>
</dbReference>
<reference evidence="2 3" key="1">
    <citation type="submission" date="2017-07" db="EMBL/GenBank/DDBJ databases">
        <title>Phylogenetic study on the rhizospheric bacterium Ochrobactrum sp. A44.</title>
        <authorList>
            <person name="Krzyzanowska D.M."/>
            <person name="Ossowicki A."/>
            <person name="Rajewska M."/>
            <person name="Maciag T."/>
            <person name="Kaczynski Z."/>
            <person name="Czerwicka M."/>
            <person name="Jafra S."/>
        </authorList>
    </citation>
    <scope>NUCLEOTIDE SEQUENCE [LARGE SCALE GENOMIC DNA]</scope>
    <source>
        <strain evidence="2 3">CCUG 30717</strain>
    </source>
</reference>
<dbReference type="RefSeq" id="WP_007875608.1">
    <property type="nucleotide sequence ID" value="NZ_CAXURC020000001.1"/>
</dbReference>
<accession>A0A256GSN3</accession>
<evidence type="ECO:0000313" key="2">
    <source>
        <dbReference type="EMBL" id="OYR30203.1"/>
    </source>
</evidence>
<gene>
    <name evidence="2" type="ORF">CEV34_0363</name>
    <name evidence="1" type="ORF">EHE22_18220</name>
</gene>
<dbReference type="STRING" id="419475.A8A54_06220"/>
<organism evidence="2 3">
    <name type="scientific">Brucella pseudogrignonensis</name>
    <dbReference type="NCBI Taxonomy" id="419475"/>
    <lineage>
        <taxon>Bacteria</taxon>
        <taxon>Pseudomonadati</taxon>
        <taxon>Pseudomonadota</taxon>
        <taxon>Alphaproteobacteria</taxon>
        <taxon>Hyphomicrobiales</taxon>
        <taxon>Brucellaceae</taxon>
        <taxon>Brucella/Ochrobactrum group</taxon>
        <taxon>Brucella</taxon>
    </lineage>
</organism>
<name>A0A256GSN3_9HYPH</name>
<protein>
    <submittedName>
        <fullName evidence="1">DUF1127 domain-containing protein</fullName>
    </submittedName>
</protein>
<dbReference type="EMBL" id="PKQI01000003">
    <property type="protein sequence ID" value="NNV22352.1"/>
    <property type="molecule type" value="Genomic_DNA"/>
</dbReference>
<dbReference type="AlphaFoldDB" id="A0A256GSN3"/>
<reference evidence="1 4" key="2">
    <citation type="submission" date="2018-11" db="EMBL/GenBank/DDBJ databases">
        <title>Genome sequencing and analysis.</title>
        <authorList>
            <person name="Huang Y.-T."/>
        </authorList>
    </citation>
    <scope>NUCLEOTIDE SEQUENCE [LARGE SCALE GENOMIC DNA]</scope>
    <source>
        <strain evidence="1 4">SHIN</strain>
    </source>
</reference>
<keyword evidence="3" id="KW-1185">Reference proteome</keyword>
<proteinExistence type="predicted"/>
<evidence type="ECO:0000313" key="3">
    <source>
        <dbReference type="Proteomes" id="UP000216188"/>
    </source>
</evidence>
<dbReference type="EMBL" id="NNRM01000006">
    <property type="protein sequence ID" value="OYR30203.1"/>
    <property type="molecule type" value="Genomic_DNA"/>
</dbReference>
<dbReference type="Proteomes" id="UP000216188">
    <property type="component" value="Unassembled WGS sequence"/>
</dbReference>
<comment type="caution">
    <text evidence="2">The sequence shown here is derived from an EMBL/GenBank/DDBJ whole genome shotgun (WGS) entry which is preliminary data.</text>
</comment>
<sequence>MSIQCEALQNESGSRPSVIPSWLQTNIVSVVAFYAEWAYQRRVKKSRRVLESLPEHILHDIGWPCVDDRLPTSTRISRKK</sequence>